<protein>
    <submittedName>
        <fullName evidence="1">Uncharacterized protein</fullName>
    </submittedName>
</protein>
<reference evidence="1 2" key="1">
    <citation type="submission" date="2013-01" db="EMBL/GenBank/DDBJ databases">
        <authorList>
            <person name="Harkins D.M."/>
            <person name="Durkin A.S."/>
            <person name="Brinkac L.M."/>
            <person name="Haft D.H."/>
            <person name="Selengut J.D."/>
            <person name="Sanka R."/>
            <person name="DePew J."/>
            <person name="Purushe J."/>
            <person name="Hospenthal D.R."/>
            <person name="Murray C.K."/>
            <person name="Pimentel G."/>
            <person name="Wasfy M."/>
            <person name="Parker T."/>
            <person name="Miller R.S."/>
            <person name="Vinetz J.M."/>
            <person name="Sutton G.G."/>
            <person name="Nierman W.C."/>
            <person name="Fouts D.E."/>
        </authorList>
    </citation>
    <scope>NUCLEOTIDE SEQUENCE [LARGE SCALE GENOMIC DNA]</scope>
    <source>
        <strain evidence="1 2">2006001854</strain>
    </source>
</reference>
<organism evidence="1 2">
    <name type="scientific">Leptospira interrogans str. 2006001854</name>
    <dbReference type="NCBI Taxonomy" id="1001590"/>
    <lineage>
        <taxon>Bacteria</taxon>
        <taxon>Pseudomonadati</taxon>
        <taxon>Spirochaetota</taxon>
        <taxon>Spirochaetia</taxon>
        <taxon>Leptospirales</taxon>
        <taxon>Leptospiraceae</taxon>
        <taxon>Leptospira</taxon>
    </lineage>
</organism>
<dbReference type="Proteomes" id="UP000012128">
    <property type="component" value="Unassembled WGS sequence"/>
</dbReference>
<name>M6G4A3_LEPIR</name>
<gene>
    <name evidence="1" type="ORF">LEP1GSC037_1595</name>
</gene>
<evidence type="ECO:0000313" key="1">
    <source>
        <dbReference type="EMBL" id="EMM79848.1"/>
    </source>
</evidence>
<proteinExistence type="predicted"/>
<dbReference type="AlphaFoldDB" id="M6G4A3"/>
<dbReference type="EMBL" id="AFLW02000218">
    <property type="protein sequence ID" value="EMM79848.1"/>
    <property type="molecule type" value="Genomic_DNA"/>
</dbReference>
<accession>M6G4A3</accession>
<evidence type="ECO:0000313" key="2">
    <source>
        <dbReference type="Proteomes" id="UP000012128"/>
    </source>
</evidence>
<sequence>MIFLLDYIGRLFNSPRKKLSLKTHKLDSNRKNFLYRIGTIFDFLRIDFGFALCFLEN</sequence>
<comment type="caution">
    <text evidence="1">The sequence shown here is derived from an EMBL/GenBank/DDBJ whole genome shotgun (WGS) entry which is preliminary data.</text>
</comment>